<dbReference type="EMBL" id="KK107104">
    <property type="protein sequence ID" value="EZA59596.1"/>
    <property type="molecule type" value="Genomic_DNA"/>
</dbReference>
<feature type="transmembrane region" description="Helical" evidence="1">
    <location>
        <begin position="392"/>
        <end position="413"/>
    </location>
</feature>
<dbReference type="Pfam" id="PF24664">
    <property type="entry name" value="Monjiviricetes_fusion"/>
    <property type="match status" value="1"/>
</dbReference>
<evidence type="ECO:0000313" key="3">
    <source>
        <dbReference type="Proteomes" id="UP000053097"/>
    </source>
</evidence>
<organism evidence="2 3">
    <name type="scientific">Ooceraea biroi</name>
    <name type="common">Clonal raider ant</name>
    <name type="synonym">Cerapachys biroi</name>
    <dbReference type="NCBI Taxonomy" id="2015173"/>
    <lineage>
        <taxon>Eukaryota</taxon>
        <taxon>Metazoa</taxon>
        <taxon>Ecdysozoa</taxon>
        <taxon>Arthropoda</taxon>
        <taxon>Hexapoda</taxon>
        <taxon>Insecta</taxon>
        <taxon>Pterygota</taxon>
        <taxon>Neoptera</taxon>
        <taxon>Endopterygota</taxon>
        <taxon>Hymenoptera</taxon>
        <taxon>Apocrita</taxon>
        <taxon>Aculeata</taxon>
        <taxon>Formicoidea</taxon>
        <taxon>Formicidae</taxon>
        <taxon>Dorylinae</taxon>
        <taxon>Ooceraea</taxon>
    </lineage>
</organism>
<keyword evidence="1" id="KW-0472">Membrane</keyword>
<keyword evidence="1" id="KW-1133">Transmembrane helix</keyword>
<keyword evidence="3" id="KW-1185">Reference proteome</keyword>
<feature type="transmembrane region" description="Helical" evidence="1">
    <location>
        <begin position="433"/>
        <end position="452"/>
    </location>
</feature>
<evidence type="ECO:0008006" key="4">
    <source>
        <dbReference type="Google" id="ProtNLM"/>
    </source>
</evidence>
<dbReference type="OrthoDB" id="7694428at2759"/>
<name>A0A026WVC9_OOCBI</name>
<keyword evidence="1" id="KW-0812">Transmembrane</keyword>
<protein>
    <recommendedName>
        <fullName evidence="4">Glycoprotein</fullName>
    </recommendedName>
</protein>
<dbReference type="AlphaFoldDB" id="A0A026WVC9"/>
<dbReference type="Proteomes" id="UP000053097">
    <property type="component" value="Unassembled WGS sequence"/>
</dbReference>
<evidence type="ECO:0000313" key="2">
    <source>
        <dbReference type="EMBL" id="EZA59596.1"/>
    </source>
</evidence>
<proteinExistence type="predicted"/>
<evidence type="ECO:0000256" key="1">
    <source>
        <dbReference type="SAM" id="Phobius"/>
    </source>
</evidence>
<reference evidence="2 3" key="1">
    <citation type="journal article" date="2014" name="Curr. Biol.">
        <title>The genome of the clonal raider ant Cerapachys biroi.</title>
        <authorList>
            <person name="Oxley P.R."/>
            <person name="Ji L."/>
            <person name="Fetter-Pruneda I."/>
            <person name="McKenzie S.K."/>
            <person name="Li C."/>
            <person name="Hu H."/>
            <person name="Zhang G."/>
            <person name="Kronauer D.J."/>
        </authorList>
    </citation>
    <scope>NUCLEOTIDE SEQUENCE [LARGE SCALE GENOMIC DNA]</scope>
</reference>
<gene>
    <name evidence="2" type="ORF">X777_00265</name>
</gene>
<sequence length="469" mass="52753">GRDTGSQYTDGYGSWDNVVVQAVIRVTLLTSEAPIKRSSDEVILPSGTRCASSKGYCTDSDRTEFYWTSTPSDSCHFDRYDILYEGVATKLTPKELQSAPVTYTVTSQETTFALTKTAEFNLCGYKLYRTEHPKLLILETQRERTFKIRSKTSVDNLDIFAYVNSKFIYEEKYVKTQLNHLYRDIMEQKCALERQIFQNALSLASIAPDEMAARILKAPGYTAIVAGEVIHLVKCVPVQCKIRHVDTCYNELLVTYQNASLFLLPRFRILTKVGTPRDCNELLPTMYRIHDTWFRMSLRPTETLPPPVIQPLTKPTWKYVSPSSLATSGIYTNEDLDRLRNHIMFPVEKPSMLNTIARGAMGHEVPPGSISMLNLLDDTSLDRIAETAGNKLWKGFMSFGSASAGVIGLILLLRLAKLVVDTIIHGYALHSVYGWSLHLLVAIWTSVTNLLLHLGRPPPRETPLADSQG</sequence>
<accession>A0A026WVC9</accession>
<feature type="non-terminal residue" evidence="2">
    <location>
        <position position="1"/>
    </location>
</feature>